<organism evidence="3 4">
    <name type="scientific">Microbacterium aurantiacum</name>
    <dbReference type="NCBI Taxonomy" id="162393"/>
    <lineage>
        <taxon>Bacteria</taxon>
        <taxon>Bacillati</taxon>
        <taxon>Actinomycetota</taxon>
        <taxon>Actinomycetes</taxon>
        <taxon>Micrococcales</taxon>
        <taxon>Microbacteriaceae</taxon>
        <taxon>Microbacterium</taxon>
    </lineage>
</organism>
<feature type="domain" description="HNH nuclease" evidence="2">
    <location>
        <begin position="29"/>
        <end position="79"/>
    </location>
</feature>
<evidence type="ECO:0000259" key="2">
    <source>
        <dbReference type="SMART" id="SM00507"/>
    </source>
</evidence>
<comment type="caution">
    <text evidence="3">The sequence shown here is derived from an EMBL/GenBank/DDBJ whole genome shotgun (WGS) entry which is preliminary data.</text>
</comment>
<proteinExistence type="predicted"/>
<gene>
    <name evidence="3" type="ORF">XI38_08050</name>
</gene>
<dbReference type="SMART" id="SM00507">
    <property type="entry name" value="HNHc"/>
    <property type="match status" value="1"/>
</dbReference>
<dbReference type="PANTHER" id="PTHR33877">
    <property type="entry name" value="SLL1193 PROTEIN"/>
    <property type="match status" value="1"/>
</dbReference>
<sequence length="116" mass="13047">MAAPGSRRARAARRRTRRVAASGSDLTDAEWQRILDAWRRCAYCGADGLALQRDCVLPISRGGRYTLENVVPACRSCNASKCNAEVTGWMRRRRLDEPSFLRAWVEIGRELRAPIA</sequence>
<dbReference type="InterPro" id="IPR052892">
    <property type="entry name" value="NA-targeting_endonuclease"/>
</dbReference>
<dbReference type="GO" id="GO:0003676">
    <property type="term" value="F:nucleic acid binding"/>
    <property type="evidence" value="ECO:0007669"/>
    <property type="project" value="InterPro"/>
</dbReference>
<dbReference type="InterPro" id="IPR002711">
    <property type="entry name" value="HNH"/>
</dbReference>
<dbReference type="KEGG" id="mcw:A8L33_14105"/>
<dbReference type="PATRIC" id="fig|84292.3.peg.1645"/>
<dbReference type="InterPro" id="IPR003615">
    <property type="entry name" value="HNH_nuc"/>
</dbReference>
<reference evidence="3" key="1">
    <citation type="submission" date="2015-04" db="EMBL/GenBank/DDBJ databases">
        <title>Complete genome sequence of Microbacterium chocolatum SIT 101, a bacterium enantioselectively hydrolyzing mesomeric diesters.</title>
        <authorList>
            <person name="Li X."/>
            <person name="Xu Y."/>
        </authorList>
    </citation>
    <scope>NUCLEOTIDE SEQUENCE [LARGE SCALE GENOMIC DNA]</scope>
    <source>
        <strain evidence="3">SIT 101</strain>
    </source>
</reference>
<accession>A0A0M8MMZ2</accession>
<dbReference type="PANTHER" id="PTHR33877:SF2">
    <property type="entry name" value="OS07G0170200 PROTEIN"/>
    <property type="match status" value="1"/>
</dbReference>
<dbReference type="GO" id="GO:0004519">
    <property type="term" value="F:endonuclease activity"/>
    <property type="evidence" value="ECO:0007669"/>
    <property type="project" value="InterPro"/>
</dbReference>
<name>A0A0M8MMZ2_9MICO</name>
<dbReference type="Pfam" id="PF01844">
    <property type="entry name" value="HNH"/>
    <property type="match status" value="1"/>
</dbReference>
<dbReference type="Gene3D" id="1.10.30.50">
    <property type="match status" value="1"/>
</dbReference>
<evidence type="ECO:0000256" key="1">
    <source>
        <dbReference type="SAM" id="MobiDB-lite"/>
    </source>
</evidence>
<dbReference type="OrthoDB" id="9802901at2"/>
<feature type="compositionally biased region" description="Basic residues" evidence="1">
    <location>
        <begin position="7"/>
        <end position="18"/>
    </location>
</feature>
<evidence type="ECO:0000313" key="3">
    <source>
        <dbReference type="EMBL" id="KOS10764.1"/>
    </source>
</evidence>
<dbReference type="EMBL" id="LAVO01000007">
    <property type="protein sequence ID" value="KOS10764.1"/>
    <property type="molecule type" value="Genomic_DNA"/>
</dbReference>
<feature type="region of interest" description="Disordered" evidence="1">
    <location>
        <begin position="1"/>
        <end position="26"/>
    </location>
</feature>
<dbReference type="GO" id="GO:0008270">
    <property type="term" value="F:zinc ion binding"/>
    <property type="evidence" value="ECO:0007669"/>
    <property type="project" value="InterPro"/>
</dbReference>
<evidence type="ECO:0000313" key="4">
    <source>
        <dbReference type="Proteomes" id="UP000037737"/>
    </source>
</evidence>
<dbReference type="Proteomes" id="UP000037737">
    <property type="component" value="Unassembled WGS sequence"/>
</dbReference>
<keyword evidence="4" id="KW-1185">Reference proteome</keyword>
<protein>
    <recommendedName>
        <fullName evidence="2">HNH nuclease domain-containing protein</fullName>
    </recommendedName>
</protein>
<dbReference type="CDD" id="cd00085">
    <property type="entry name" value="HNHc"/>
    <property type="match status" value="1"/>
</dbReference>
<dbReference type="AlphaFoldDB" id="A0A0M8MMZ2"/>